<proteinExistence type="inferred from homology"/>
<evidence type="ECO:0000313" key="9">
    <source>
        <dbReference type="Ensembl" id="ENSMMSP00000032780.1"/>
    </source>
</evidence>
<evidence type="ECO:0000256" key="3">
    <source>
        <dbReference type="ARBA" id="ARBA00023004"/>
    </source>
</evidence>
<dbReference type="AlphaFoldDB" id="A0A8C6G2I1"/>
<sequence>RDSLPLKASASNAGDPGSIPGSGRSPGEGNGNPLQVSLIIAFPWCTLTTWLPYTLSIPPEEKGKMDSLINLQIQKENPKVVNEIIIEDFCLPKAAYCRCWRSKTFLACDGSHSKHSELTGSDMCSRILKKKGL</sequence>
<dbReference type="Gene3D" id="3.40.5.90">
    <property type="entry name" value="CDGSH iron-sulfur domain, mitoNEET-type"/>
    <property type="match status" value="1"/>
</dbReference>
<keyword evidence="2 6" id="KW-0479">Metal-binding</keyword>
<dbReference type="Proteomes" id="UP000694544">
    <property type="component" value="Unplaced"/>
</dbReference>
<evidence type="ECO:0000256" key="7">
    <source>
        <dbReference type="SAM" id="MobiDB-lite"/>
    </source>
</evidence>
<dbReference type="GO" id="GO:0005789">
    <property type="term" value="C:endoplasmic reticulum membrane"/>
    <property type="evidence" value="ECO:0007669"/>
    <property type="project" value="UniProtKB-SubCell"/>
</dbReference>
<dbReference type="GeneTree" id="ENSGT00940000156660"/>
<feature type="domain" description="Iron-binding zinc finger CDGSH type" evidence="8">
    <location>
        <begin position="79"/>
        <end position="118"/>
    </location>
</feature>
<comment type="function">
    <text evidence="6">Regulator of autophagy that contributes to antagonize BECN1-mediated cellular autophagy at the endoplasmic reticulum. Participates in the interaction of BCL2 with BECN1 and is required for BCL2-mediated depression of endoplasmic reticulum Ca(2+) stores during autophagy.</text>
</comment>
<evidence type="ECO:0000256" key="4">
    <source>
        <dbReference type="ARBA" id="ARBA00023006"/>
    </source>
</evidence>
<dbReference type="GO" id="GO:0051537">
    <property type="term" value="F:2 iron, 2 sulfur cluster binding"/>
    <property type="evidence" value="ECO:0007669"/>
    <property type="project" value="UniProtKB-UniRule"/>
</dbReference>
<evidence type="ECO:0000256" key="5">
    <source>
        <dbReference type="ARBA" id="ARBA00023014"/>
    </source>
</evidence>
<name>A0A8C6G2I1_MOSMO</name>
<feature type="region of interest" description="Disordered" evidence="7">
    <location>
        <begin position="1"/>
        <end position="30"/>
    </location>
</feature>
<dbReference type="InterPro" id="IPR042216">
    <property type="entry name" value="MitoNEET_CISD"/>
</dbReference>
<accession>A0A8C6G2I1</accession>
<protein>
    <recommendedName>
        <fullName evidence="6">CDGSH iron-sulfur domain-containing protein 2</fullName>
    </recommendedName>
</protein>
<comment type="subcellular location">
    <subcellularLocation>
        <location evidence="6">Endoplasmic reticulum membrane</location>
        <topology evidence="6">Single-pass membrane protein</topology>
    </subcellularLocation>
    <subcellularLocation>
        <location evidence="6">Mitochondrion outer membrane</location>
        <topology evidence="6">Single-pass membrane protein</topology>
    </subcellularLocation>
</comment>
<evidence type="ECO:0000256" key="6">
    <source>
        <dbReference type="RuleBase" id="RU369084"/>
    </source>
</evidence>
<dbReference type="InterPro" id="IPR018967">
    <property type="entry name" value="FeS-contain_CDGSH-typ"/>
</dbReference>
<dbReference type="GO" id="GO:0005741">
    <property type="term" value="C:mitochondrial outer membrane"/>
    <property type="evidence" value="ECO:0007669"/>
    <property type="project" value="UniProtKB-SubCell"/>
</dbReference>
<evidence type="ECO:0000313" key="10">
    <source>
        <dbReference type="Proteomes" id="UP000694544"/>
    </source>
</evidence>
<evidence type="ECO:0000256" key="1">
    <source>
        <dbReference type="ARBA" id="ARBA00022714"/>
    </source>
</evidence>
<evidence type="ECO:0000259" key="8">
    <source>
        <dbReference type="SMART" id="SM00704"/>
    </source>
</evidence>
<feature type="compositionally biased region" description="Low complexity" evidence="7">
    <location>
        <begin position="14"/>
        <end position="23"/>
    </location>
</feature>
<comment type="similarity">
    <text evidence="6">Belongs to the CISD protein family. CISD2 subfamily.</text>
</comment>
<dbReference type="PANTHER" id="PTHR13680:SF33">
    <property type="entry name" value="CDGSH IRON-SULFUR DOMAIN-CONTAINING PROTEIN 2"/>
    <property type="match status" value="1"/>
</dbReference>
<organism evidence="9 10">
    <name type="scientific">Moschus moschiferus</name>
    <name type="common">Siberian musk deer</name>
    <name type="synonym">Moschus sibiricus</name>
    <dbReference type="NCBI Taxonomy" id="68415"/>
    <lineage>
        <taxon>Eukaryota</taxon>
        <taxon>Metazoa</taxon>
        <taxon>Chordata</taxon>
        <taxon>Craniata</taxon>
        <taxon>Vertebrata</taxon>
        <taxon>Euteleostomi</taxon>
        <taxon>Mammalia</taxon>
        <taxon>Eutheria</taxon>
        <taxon>Laurasiatheria</taxon>
        <taxon>Artiodactyla</taxon>
        <taxon>Ruminantia</taxon>
        <taxon>Pecora</taxon>
        <taxon>Moschidae</taxon>
        <taxon>Moschus</taxon>
    </lineage>
</organism>
<dbReference type="GO" id="GO:0010506">
    <property type="term" value="P:regulation of autophagy"/>
    <property type="evidence" value="ECO:0007669"/>
    <property type="project" value="UniProtKB-UniRule"/>
</dbReference>
<dbReference type="GO" id="GO:0046872">
    <property type="term" value="F:metal ion binding"/>
    <property type="evidence" value="ECO:0007669"/>
    <property type="project" value="UniProtKB-UniRule"/>
</dbReference>
<evidence type="ECO:0000256" key="2">
    <source>
        <dbReference type="ARBA" id="ARBA00022723"/>
    </source>
</evidence>
<dbReference type="Pfam" id="PF09360">
    <property type="entry name" value="zf-CDGSH"/>
    <property type="match status" value="1"/>
</dbReference>
<reference evidence="9" key="1">
    <citation type="submission" date="2025-08" db="UniProtKB">
        <authorList>
            <consortium name="Ensembl"/>
        </authorList>
    </citation>
    <scope>IDENTIFICATION</scope>
</reference>
<dbReference type="Ensembl" id="ENSMMST00000035981.1">
    <property type="protein sequence ID" value="ENSMMSP00000032780.1"/>
    <property type="gene ID" value="ENSMMSG00000024205.1"/>
</dbReference>
<reference evidence="9" key="2">
    <citation type="submission" date="2025-09" db="UniProtKB">
        <authorList>
            <consortium name="Ensembl"/>
        </authorList>
    </citation>
    <scope>IDENTIFICATION</scope>
</reference>
<dbReference type="InterPro" id="IPR045131">
    <property type="entry name" value="CISD1/2"/>
</dbReference>
<dbReference type="SMART" id="SM00704">
    <property type="entry name" value="ZnF_CDGSH"/>
    <property type="match status" value="1"/>
</dbReference>
<dbReference type="GO" id="GO:0000422">
    <property type="term" value="P:autophagy of mitochondrion"/>
    <property type="evidence" value="ECO:0007669"/>
    <property type="project" value="TreeGrafter"/>
</dbReference>
<keyword evidence="3 6" id="KW-0408">Iron</keyword>
<dbReference type="PANTHER" id="PTHR13680">
    <property type="entry name" value="CDGSH IRON-SULFUR DOMAIN-CONTAINING PROTEIN 1"/>
    <property type="match status" value="1"/>
</dbReference>
<comment type="cofactor">
    <cofactor evidence="6">
        <name>[2Fe-2S] cluster</name>
        <dbReference type="ChEBI" id="CHEBI:190135"/>
    </cofactor>
    <text evidence="6">Binds 1 [2Fe-2S] cluster.</text>
</comment>
<keyword evidence="1 6" id="KW-0001">2Fe-2S</keyword>
<keyword evidence="5 6" id="KW-0411">Iron-sulfur</keyword>
<keyword evidence="10" id="KW-1185">Reference proteome</keyword>
<comment type="subunit">
    <text evidence="6">Homodimer.</text>
</comment>
<keyword evidence="4" id="KW-0072">Autophagy</keyword>
<keyword evidence="6" id="KW-0256">Endoplasmic reticulum</keyword>